<organism evidence="1 2">
    <name type="scientific">Gossypium arboreum</name>
    <name type="common">Tree cotton</name>
    <name type="synonym">Gossypium nanking</name>
    <dbReference type="NCBI Taxonomy" id="29729"/>
    <lineage>
        <taxon>Eukaryota</taxon>
        <taxon>Viridiplantae</taxon>
        <taxon>Streptophyta</taxon>
        <taxon>Embryophyta</taxon>
        <taxon>Tracheophyta</taxon>
        <taxon>Spermatophyta</taxon>
        <taxon>Magnoliopsida</taxon>
        <taxon>eudicotyledons</taxon>
        <taxon>Gunneridae</taxon>
        <taxon>Pentapetalae</taxon>
        <taxon>rosids</taxon>
        <taxon>malvids</taxon>
        <taxon>Malvales</taxon>
        <taxon>Malvaceae</taxon>
        <taxon>Malvoideae</taxon>
        <taxon>Gossypium</taxon>
    </lineage>
</organism>
<keyword evidence="2" id="KW-1185">Reference proteome</keyword>
<sequence>MEAKSSFMSTEFSLIHDSLNVCPWCNRELERADHILEENIQLVGHRLAKIIGSCKSLWLTSIAASCWSIWLARKEIVMCPAVWV</sequence>
<accession>A0ABR0QP64</accession>
<evidence type="ECO:0000313" key="1">
    <source>
        <dbReference type="EMBL" id="KAK5840995.1"/>
    </source>
</evidence>
<protein>
    <submittedName>
        <fullName evidence="1">Uncharacterized protein</fullName>
    </submittedName>
</protein>
<dbReference type="Proteomes" id="UP001358586">
    <property type="component" value="Chromosome 3"/>
</dbReference>
<reference evidence="1 2" key="1">
    <citation type="submission" date="2023-03" db="EMBL/GenBank/DDBJ databases">
        <title>WGS of Gossypium arboreum.</title>
        <authorList>
            <person name="Yu D."/>
        </authorList>
    </citation>
    <scope>NUCLEOTIDE SEQUENCE [LARGE SCALE GENOMIC DNA]</scope>
    <source>
        <tissue evidence="1">Leaf</tissue>
    </source>
</reference>
<proteinExistence type="predicted"/>
<gene>
    <name evidence="1" type="ORF">PVK06_009903</name>
</gene>
<evidence type="ECO:0000313" key="2">
    <source>
        <dbReference type="Proteomes" id="UP001358586"/>
    </source>
</evidence>
<name>A0ABR0QP64_GOSAR</name>
<comment type="caution">
    <text evidence="1">The sequence shown here is derived from an EMBL/GenBank/DDBJ whole genome shotgun (WGS) entry which is preliminary data.</text>
</comment>
<dbReference type="EMBL" id="JARKNE010000003">
    <property type="protein sequence ID" value="KAK5840995.1"/>
    <property type="molecule type" value="Genomic_DNA"/>
</dbReference>